<accession>A0A399QYG0</accession>
<feature type="signal peptide" evidence="1">
    <location>
        <begin position="1"/>
        <end position="20"/>
    </location>
</feature>
<evidence type="ECO:0000313" key="3">
    <source>
        <dbReference type="Proteomes" id="UP000265431"/>
    </source>
</evidence>
<evidence type="ECO:0000313" key="2">
    <source>
        <dbReference type="EMBL" id="RIJ24146.1"/>
    </source>
</evidence>
<protein>
    <submittedName>
        <fullName evidence="2">DUF2141 domain-containing protein</fullName>
    </submittedName>
</protein>
<proteinExistence type="predicted"/>
<keyword evidence="3" id="KW-1185">Reference proteome</keyword>
<dbReference type="InterPro" id="IPR018673">
    <property type="entry name" value="DUF2141"/>
</dbReference>
<organism evidence="2 3">
    <name type="scientific">Henriciella barbarensis</name>
    <dbReference type="NCBI Taxonomy" id="86342"/>
    <lineage>
        <taxon>Bacteria</taxon>
        <taxon>Pseudomonadati</taxon>
        <taxon>Pseudomonadota</taxon>
        <taxon>Alphaproteobacteria</taxon>
        <taxon>Hyphomonadales</taxon>
        <taxon>Hyphomonadaceae</taxon>
        <taxon>Henriciella</taxon>
    </lineage>
</organism>
<dbReference type="OrthoDB" id="9788332at2"/>
<evidence type="ECO:0000256" key="1">
    <source>
        <dbReference type="SAM" id="SignalP"/>
    </source>
</evidence>
<dbReference type="Pfam" id="PF09912">
    <property type="entry name" value="DUF2141"/>
    <property type="match status" value="1"/>
</dbReference>
<dbReference type="EMBL" id="QWGB01000005">
    <property type="protein sequence ID" value="RIJ24146.1"/>
    <property type="molecule type" value="Genomic_DNA"/>
</dbReference>
<sequence length="138" mass="14389">MKKIAALASLIALAAPTAWGASVELTINGVETASGEILIGVFDSETGWRSDASIAEAQADAATGAVTVTLDGLPEGEVAIKLYHDVDSDGELKRGNFGIPTEPYGFSNDAPIRFGPPSWSAAKFTLDGETTRHTLALR</sequence>
<name>A0A399QYG0_9PROT</name>
<reference evidence="2 3" key="1">
    <citation type="submission" date="2018-08" db="EMBL/GenBank/DDBJ databases">
        <title>Henriciella mobilis sp. nov., isolated from seawater.</title>
        <authorList>
            <person name="Cheng H."/>
            <person name="Wu Y.-H."/>
            <person name="Xu X.-W."/>
            <person name="Guo L.-L."/>
        </authorList>
    </citation>
    <scope>NUCLEOTIDE SEQUENCE [LARGE SCALE GENOMIC DNA]</scope>
    <source>
        <strain evidence="2 3">CCUG66934</strain>
    </source>
</reference>
<keyword evidence="1" id="KW-0732">Signal</keyword>
<comment type="caution">
    <text evidence="2">The sequence shown here is derived from an EMBL/GenBank/DDBJ whole genome shotgun (WGS) entry which is preliminary data.</text>
</comment>
<dbReference type="RefSeq" id="WP_119379335.1">
    <property type="nucleotide sequence ID" value="NZ_QWGB01000005.1"/>
</dbReference>
<gene>
    <name evidence="2" type="ORF">D1224_07860</name>
</gene>
<dbReference type="Proteomes" id="UP000265431">
    <property type="component" value="Unassembled WGS sequence"/>
</dbReference>
<feature type="chain" id="PRO_5017282417" evidence="1">
    <location>
        <begin position="21"/>
        <end position="138"/>
    </location>
</feature>
<dbReference type="AlphaFoldDB" id="A0A399QYG0"/>